<keyword evidence="4 11" id="KW-0347">Helicase</keyword>
<evidence type="ECO:0000256" key="7">
    <source>
        <dbReference type="ARBA" id="ARBA00023235"/>
    </source>
</evidence>
<dbReference type="InterPro" id="IPR013986">
    <property type="entry name" value="DExx_box_DNA_helicase_dom_sf"/>
</dbReference>
<dbReference type="Proteomes" id="UP000485367">
    <property type="component" value="Unassembled WGS sequence"/>
</dbReference>
<dbReference type="SUPFAM" id="SSF52540">
    <property type="entry name" value="P-loop containing nucleoside triphosphate hydrolases"/>
    <property type="match status" value="1"/>
</dbReference>
<dbReference type="InterPro" id="IPR014016">
    <property type="entry name" value="UvrD-like_ATP-bd"/>
</dbReference>
<keyword evidence="7" id="KW-0413">Isomerase</keyword>
<dbReference type="Gene3D" id="1.10.486.10">
    <property type="entry name" value="PCRA, domain 4"/>
    <property type="match status" value="1"/>
</dbReference>
<evidence type="ECO:0000256" key="11">
    <source>
        <dbReference type="PROSITE-ProRule" id="PRU00560"/>
    </source>
</evidence>
<feature type="domain" description="UvrD-like helicase C-terminal" evidence="13">
    <location>
        <begin position="295"/>
        <end position="544"/>
    </location>
</feature>
<name>A0A1V5SEP7_9BACT</name>
<keyword evidence="2 11" id="KW-0547">Nucleotide-binding</keyword>
<dbReference type="GO" id="GO:0033202">
    <property type="term" value="C:DNA helicase complex"/>
    <property type="evidence" value="ECO:0007669"/>
    <property type="project" value="TreeGrafter"/>
</dbReference>
<evidence type="ECO:0000256" key="10">
    <source>
        <dbReference type="ARBA" id="ARBA00048988"/>
    </source>
</evidence>
<comment type="caution">
    <text evidence="14">The sequence shown here is derived from an EMBL/GenBank/DDBJ whole genome shotgun (WGS) entry which is preliminary data.</text>
</comment>
<keyword evidence="6" id="KW-0238">DNA-binding</keyword>
<evidence type="ECO:0000256" key="2">
    <source>
        <dbReference type="ARBA" id="ARBA00022741"/>
    </source>
</evidence>
<keyword evidence="5 11" id="KW-0067">ATP-binding</keyword>
<dbReference type="AlphaFoldDB" id="A0A1V5SEP7"/>
<dbReference type="FunFam" id="1.10.10.160:FF:000001">
    <property type="entry name" value="ATP-dependent DNA helicase"/>
    <property type="match status" value="1"/>
</dbReference>
<evidence type="ECO:0000256" key="1">
    <source>
        <dbReference type="ARBA" id="ARBA00009922"/>
    </source>
</evidence>
<reference evidence="14" key="1">
    <citation type="submission" date="2017-02" db="EMBL/GenBank/DDBJ databases">
        <title>Delving into the versatile metabolic prowess of the omnipresent phylum Bacteroidetes.</title>
        <authorList>
            <person name="Nobu M.K."/>
            <person name="Mei R."/>
            <person name="Narihiro T."/>
            <person name="Kuroda K."/>
            <person name="Liu W.-T."/>
        </authorList>
    </citation>
    <scope>NUCLEOTIDE SEQUENCE</scope>
    <source>
        <strain evidence="14">ADurb.Bin280</strain>
    </source>
</reference>
<feature type="binding site" evidence="11">
    <location>
        <begin position="27"/>
        <end position="34"/>
    </location>
    <ligand>
        <name>ATP</name>
        <dbReference type="ChEBI" id="CHEBI:30616"/>
    </ligand>
</feature>
<dbReference type="PANTHER" id="PTHR11070:SF2">
    <property type="entry name" value="ATP-DEPENDENT DNA HELICASE SRS2"/>
    <property type="match status" value="1"/>
</dbReference>
<proteinExistence type="inferred from homology"/>
<dbReference type="EMBL" id="MWBO01000016">
    <property type="protein sequence ID" value="OQA52967.1"/>
    <property type="molecule type" value="Genomic_DNA"/>
</dbReference>
<evidence type="ECO:0000256" key="9">
    <source>
        <dbReference type="ARBA" id="ARBA00034808"/>
    </source>
</evidence>
<evidence type="ECO:0000259" key="13">
    <source>
        <dbReference type="PROSITE" id="PS51217"/>
    </source>
</evidence>
<dbReference type="InterPro" id="IPR000212">
    <property type="entry name" value="DNA_helicase_UvrD/REP"/>
</dbReference>
<evidence type="ECO:0000259" key="12">
    <source>
        <dbReference type="PROSITE" id="PS51198"/>
    </source>
</evidence>
<evidence type="ECO:0000256" key="3">
    <source>
        <dbReference type="ARBA" id="ARBA00022801"/>
    </source>
</evidence>
<evidence type="ECO:0000256" key="4">
    <source>
        <dbReference type="ARBA" id="ARBA00022806"/>
    </source>
</evidence>
<feature type="domain" description="UvrD-like helicase ATP-binding" evidence="12">
    <location>
        <begin position="6"/>
        <end position="294"/>
    </location>
</feature>
<dbReference type="InterPro" id="IPR014017">
    <property type="entry name" value="DNA_helicase_UvrD-like_C"/>
</dbReference>
<comment type="catalytic activity">
    <reaction evidence="10">
        <text>ATP + H2O = ADP + phosphate + H(+)</text>
        <dbReference type="Rhea" id="RHEA:13065"/>
        <dbReference type="ChEBI" id="CHEBI:15377"/>
        <dbReference type="ChEBI" id="CHEBI:15378"/>
        <dbReference type="ChEBI" id="CHEBI:30616"/>
        <dbReference type="ChEBI" id="CHEBI:43474"/>
        <dbReference type="ChEBI" id="CHEBI:456216"/>
        <dbReference type="EC" id="5.6.2.4"/>
    </reaction>
</comment>
<evidence type="ECO:0000256" key="8">
    <source>
        <dbReference type="ARBA" id="ARBA00034617"/>
    </source>
</evidence>
<dbReference type="GO" id="GO:0003677">
    <property type="term" value="F:DNA binding"/>
    <property type="evidence" value="ECO:0007669"/>
    <property type="project" value="UniProtKB-KW"/>
</dbReference>
<dbReference type="GO" id="GO:0016887">
    <property type="term" value="F:ATP hydrolysis activity"/>
    <property type="evidence" value="ECO:0007669"/>
    <property type="project" value="RHEA"/>
</dbReference>
<dbReference type="Pfam" id="PF13361">
    <property type="entry name" value="UvrD_C"/>
    <property type="match status" value="1"/>
</dbReference>
<comment type="similarity">
    <text evidence="1">Belongs to the helicase family. UvrD subfamily.</text>
</comment>
<dbReference type="PROSITE" id="PS51198">
    <property type="entry name" value="UVRD_HELICASE_ATP_BIND"/>
    <property type="match status" value="1"/>
</dbReference>
<dbReference type="GO" id="GO:0005524">
    <property type="term" value="F:ATP binding"/>
    <property type="evidence" value="ECO:0007669"/>
    <property type="project" value="UniProtKB-UniRule"/>
</dbReference>
<evidence type="ECO:0000256" key="5">
    <source>
        <dbReference type="ARBA" id="ARBA00022840"/>
    </source>
</evidence>
<dbReference type="PANTHER" id="PTHR11070">
    <property type="entry name" value="UVRD / RECB / PCRA DNA HELICASE FAMILY MEMBER"/>
    <property type="match status" value="1"/>
</dbReference>
<dbReference type="CDD" id="cd18807">
    <property type="entry name" value="SF1_C_UvrD"/>
    <property type="match status" value="1"/>
</dbReference>
<dbReference type="InterPro" id="IPR027417">
    <property type="entry name" value="P-loop_NTPase"/>
</dbReference>
<dbReference type="EC" id="5.6.2.4" evidence="9"/>
<evidence type="ECO:0000256" key="6">
    <source>
        <dbReference type="ARBA" id="ARBA00023125"/>
    </source>
</evidence>
<gene>
    <name evidence="14" type="primary">pcrA_2</name>
    <name evidence="14" type="ORF">BWY43_00255</name>
</gene>
<dbReference type="GO" id="GO:0000725">
    <property type="term" value="P:recombinational repair"/>
    <property type="evidence" value="ECO:0007669"/>
    <property type="project" value="TreeGrafter"/>
</dbReference>
<dbReference type="PROSITE" id="PS51217">
    <property type="entry name" value="UVRD_HELICASE_CTER"/>
    <property type="match status" value="1"/>
</dbReference>
<protein>
    <recommendedName>
        <fullName evidence="9">DNA 3'-5' helicase</fullName>
        <ecNumber evidence="9">5.6.2.4</ecNumber>
    </recommendedName>
</protein>
<dbReference type="GO" id="GO:0005829">
    <property type="term" value="C:cytosol"/>
    <property type="evidence" value="ECO:0007669"/>
    <property type="project" value="TreeGrafter"/>
</dbReference>
<dbReference type="GO" id="GO:0043138">
    <property type="term" value="F:3'-5' DNA helicase activity"/>
    <property type="evidence" value="ECO:0007669"/>
    <property type="project" value="UniProtKB-EC"/>
</dbReference>
<dbReference type="GO" id="GO:0009314">
    <property type="term" value="P:response to radiation"/>
    <property type="evidence" value="ECO:0007669"/>
    <property type="project" value="UniProtKB-ARBA"/>
</dbReference>
<organism evidence="14">
    <name type="scientific">candidate division WS2 bacterium ADurb.Bin280</name>
    <dbReference type="NCBI Taxonomy" id="1852829"/>
    <lineage>
        <taxon>Bacteria</taxon>
        <taxon>candidate division WS2</taxon>
    </lineage>
</organism>
<evidence type="ECO:0000313" key="14">
    <source>
        <dbReference type="EMBL" id="OQA52967.1"/>
    </source>
</evidence>
<accession>A0A1V5SEP7</accession>
<comment type="catalytic activity">
    <reaction evidence="8">
        <text>Couples ATP hydrolysis with the unwinding of duplex DNA by translocating in the 3'-5' direction.</text>
        <dbReference type="EC" id="5.6.2.4"/>
    </reaction>
</comment>
<dbReference type="CDD" id="cd17932">
    <property type="entry name" value="DEXQc_UvrD"/>
    <property type="match status" value="1"/>
</dbReference>
<dbReference type="Gene3D" id="1.10.10.160">
    <property type="match status" value="1"/>
</dbReference>
<keyword evidence="3 11" id="KW-0378">Hydrolase</keyword>
<dbReference type="Gene3D" id="3.40.50.300">
    <property type="entry name" value="P-loop containing nucleotide triphosphate hydrolases"/>
    <property type="match status" value="2"/>
</dbReference>
<sequence length="625" mass="71715">MSDLLSGLNDRQKEAVLAGDGPVLILAGAGSGKTRALTHRIAYLIRERGVSSNNILAVTFTNKAAKEMAQRVEILLRSSEKNSTKGRFFMPYLGTFHAICVKILRREIDKYSSRGSNFTIYDQSDSLNAVKQAMRKLNISEKSYNPRAIRSFISSAKSELIDDKDYKKYAFEHFQEIVSQVYSEYQKILRSGNALDFDDLLMVTVEILEANPPLLQEYQEIFKYILIDEYQDTNHAQYRLVKNLAQKYRNIFAIGDDWQSIYSFRGAKFQNILDFQKDYADAKIIYLEENYRSTEPILQAAQSVIKNNEVRSDKNLFTKNSSGAPVTVISSEEKLREVDFILDEINSLCLGEGRRYSDFAILYRTNAQSRPFEEALVRRAIPYRIYGSIKFYERKEVKDIIAYLNYLQNPNDLVSLSRIVNVPARGIGEKTLSKIIASPQDAKNIEKYASFLKLIDQIKEEIVNLVPQEAIERVIEKTRYREFINDGTIESQSRLENLEELKAAASSYEKLNDFLQNAALVSDVDKHGEEGDVLTLMTVHLSKGLEFPVVFISGLEEGLLPHSQSLDDQIALEEERRLFYVAMTRAMERLYILHSRCRFVYGSFQYSMPSRFIDELPESIDSLEI</sequence>
<dbReference type="Pfam" id="PF00580">
    <property type="entry name" value="UvrD-helicase"/>
    <property type="match status" value="1"/>
</dbReference>